<accession>A0ABM8BEP3</accession>
<dbReference type="SUPFAM" id="SSF53756">
    <property type="entry name" value="UDP-Glycosyltransferase/glycogen phosphorylase"/>
    <property type="match status" value="1"/>
</dbReference>
<dbReference type="CDD" id="cd03801">
    <property type="entry name" value="GT4_PimA-like"/>
    <property type="match status" value="1"/>
</dbReference>
<name>A0ABM8BEP3_9BIFI</name>
<dbReference type="EMBL" id="AP026800">
    <property type="protein sequence ID" value="BDR55407.1"/>
    <property type="molecule type" value="Genomic_DNA"/>
</dbReference>
<evidence type="ECO:0000313" key="4">
    <source>
        <dbReference type="Proteomes" id="UP001321748"/>
    </source>
</evidence>
<dbReference type="Pfam" id="PF00534">
    <property type="entry name" value="Glycos_transf_1"/>
    <property type="match status" value="1"/>
</dbReference>
<dbReference type="InterPro" id="IPR050194">
    <property type="entry name" value="Glycosyltransferase_grp1"/>
</dbReference>
<dbReference type="PANTHER" id="PTHR45947:SF3">
    <property type="entry name" value="SULFOQUINOVOSYL TRANSFERASE SQD2"/>
    <property type="match status" value="1"/>
</dbReference>
<protein>
    <recommendedName>
        <fullName evidence="2">Glycosyl transferase family 1 domain-containing protein</fullName>
    </recommendedName>
</protein>
<dbReference type="PANTHER" id="PTHR45947">
    <property type="entry name" value="SULFOQUINOVOSYL TRANSFERASE SQD2"/>
    <property type="match status" value="1"/>
</dbReference>
<dbReference type="InterPro" id="IPR001296">
    <property type="entry name" value="Glyco_trans_1"/>
</dbReference>
<keyword evidence="4" id="KW-1185">Reference proteome</keyword>
<organism evidence="3 4">
    <name type="scientific">Bombiscardovia apis</name>
    <dbReference type="NCBI Taxonomy" id="2932182"/>
    <lineage>
        <taxon>Bacteria</taxon>
        <taxon>Bacillati</taxon>
        <taxon>Actinomycetota</taxon>
        <taxon>Actinomycetes</taxon>
        <taxon>Bifidobacteriales</taxon>
        <taxon>Bifidobacteriaceae</taxon>
        <taxon>Bombiscardovia</taxon>
    </lineage>
</organism>
<gene>
    <name evidence="3" type="ORF">KIMH_15180</name>
</gene>
<keyword evidence="1" id="KW-0808">Transferase</keyword>
<sequence length="288" mass="32139">MSAKLKSHNIDIVHSNSFATLYGAVLAVENGLPHVWHIREFMESDHKIEHFNKGKAQRLAQASSAIFISPAVEKAYNGRFTFKTTTTILDKVSRDSKYHKSRQFMEDGVCRLLMVGALSPEKGQLDAIQAVQELEQKGYNVRLTLCGSGDVSYIAPYLQTKNVRYLGQQDDLTMIRQQSDIALVCSRNEAFGRVSIEAMYYGNVLIGADAGFTKELIKEGKNGFLYRVGSPSNLAEKVEFLMKNPEEADSVGEYASAVSTVFAKPIFPQIADYYKRVVEGAQGKPREY</sequence>
<evidence type="ECO:0000313" key="3">
    <source>
        <dbReference type="EMBL" id="BDR55407.1"/>
    </source>
</evidence>
<feature type="domain" description="Glycosyl transferase family 1" evidence="2">
    <location>
        <begin position="112"/>
        <end position="256"/>
    </location>
</feature>
<reference evidence="3 4" key="1">
    <citation type="journal article" date="2023" name="Microbiol. Spectr.">
        <title>Symbiosis of Carpenter Bees with Uncharacterized Lactic Acid Bacteria Showing NAD Auxotrophy.</title>
        <authorList>
            <person name="Kawasaki S."/>
            <person name="Ozawa K."/>
            <person name="Mori T."/>
            <person name="Yamamoto A."/>
            <person name="Ito M."/>
            <person name="Ohkuma M."/>
            <person name="Sakamoto M."/>
            <person name="Matsutani M."/>
        </authorList>
    </citation>
    <scope>NUCLEOTIDE SEQUENCE [LARGE SCALE GENOMIC DNA]</scope>
    <source>
        <strain evidence="3 4">KimH</strain>
    </source>
</reference>
<proteinExistence type="predicted"/>
<dbReference type="Proteomes" id="UP001321748">
    <property type="component" value="Chromosome"/>
</dbReference>
<evidence type="ECO:0000256" key="1">
    <source>
        <dbReference type="ARBA" id="ARBA00022679"/>
    </source>
</evidence>
<evidence type="ECO:0000259" key="2">
    <source>
        <dbReference type="Pfam" id="PF00534"/>
    </source>
</evidence>
<dbReference type="Gene3D" id="3.40.50.2000">
    <property type="entry name" value="Glycogen Phosphorylase B"/>
    <property type="match status" value="2"/>
</dbReference>